<keyword evidence="2" id="KW-1185">Reference proteome</keyword>
<protein>
    <submittedName>
        <fullName evidence="1">8523_t:CDS:1</fullName>
    </submittedName>
</protein>
<evidence type="ECO:0000313" key="2">
    <source>
        <dbReference type="Proteomes" id="UP000789366"/>
    </source>
</evidence>
<evidence type="ECO:0000313" key="1">
    <source>
        <dbReference type="EMBL" id="CAG8444850.1"/>
    </source>
</evidence>
<name>A0ACA9K068_9GLOM</name>
<dbReference type="Proteomes" id="UP000789366">
    <property type="component" value="Unassembled WGS sequence"/>
</dbReference>
<sequence length="71" mass="8208">MHEIEENIIDIQDTPSAAINLMYKKLVKSQTEHFRLADHFTLFGLKNPEVQALLANKKESYITNITYTSLQ</sequence>
<proteinExistence type="predicted"/>
<organism evidence="1 2">
    <name type="scientific">Cetraspora pellucida</name>
    <dbReference type="NCBI Taxonomy" id="1433469"/>
    <lineage>
        <taxon>Eukaryota</taxon>
        <taxon>Fungi</taxon>
        <taxon>Fungi incertae sedis</taxon>
        <taxon>Mucoromycota</taxon>
        <taxon>Glomeromycotina</taxon>
        <taxon>Glomeromycetes</taxon>
        <taxon>Diversisporales</taxon>
        <taxon>Gigasporaceae</taxon>
        <taxon>Cetraspora</taxon>
    </lineage>
</organism>
<reference evidence="1" key="1">
    <citation type="submission" date="2021-06" db="EMBL/GenBank/DDBJ databases">
        <authorList>
            <person name="Kallberg Y."/>
            <person name="Tangrot J."/>
            <person name="Rosling A."/>
        </authorList>
    </citation>
    <scope>NUCLEOTIDE SEQUENCE</scope>
    <source>
        <strain evidence="1">28 12/20/2015</strain>
    </source>
</reference>
<gene>
    <name evidence="1" type="ORF">SPELUC_LOCUS431</name>
</gene>
<accession>A0ACA9K068</accession>
<dbReference type="EMBL" id="CAJVPW010000151">
    <property type="protein sequence ID" value="CAG8444850.1"/>
    <property type="molecule type" value="Genomic_DNA"/>
</dbReference>
<comment type="caution">
    <text evidence="1">The sequence shown here is derived from an EMBL/GenBank/DDBJ whole genome shotgun (WGS) entry which is preliminary data.</text>
</comment>